<dbReference type="EMBL" id="CAMAPE010000035">
    <property type="protein sequence ID" value="CAH9096621.1"/>
    <property type="molecule type" value="Genomic_DNA"/>
</dbReference>
<dbReference type="HAMAP" id="MF_01477">
    <property type="entry name" value="Iojap_RsfS"/>
    <property type="match status" value="1"/>
</dbReference>
<dbReference type="PANTHER" id="PTHR21043:SF0">
    <property type="entry name" value="MITOCHONDRIAL ASSEMBLY OF RIBOSOMAL LARGE SUBUNIT PROTEIN 1"/>
    <property type="match status" value="1"/>
</dbReference>
<dbReference type="Gene3D" id="3.30.460.10">
    <property type="entry name" value="Beta Polymerase, domain 2"/>
    <property type="match status" value="1"/>
</dbReference>
<keyword evidence="3" id="KW-0496">Mitochondrion</keyword>
<sequence length="191" mass="21621">MWSVARPRNLSALKQLGFPPSLLNRWLCSSATEMIPLSGGELRSGELLKLDEVEKILTDVKADNVQVIPIQKRDEFADFMVVATGRSAWHVRNIAQALIYKVKQKQKGARRMLLPSVEGVEGGKWIVIDSGRLVIHAFDEKVRSYYNLENLWDTDSSKGDEDQDKYLENAFVKVRPKNNSKKRPKAIAPNS</sequence>
<comment type="caution">
    <text evidence="4">The sequence shown here is derived from an EMBL/GenBank/DDBJ whole genome shotgun (WGS) entry which is preliminary data.</text>
</comment>
<protein>
    <recommendedName>
        <fullName evidence="6">Protein Iojap-related, mitochondrial</fullName>
    </recommendedName>
</protein>
<reference evidence="4" key="1">
    <citation type="submission" date="2022-07" db="EMBL/GenBank/DDBJ databases">
        <authorList>
            <person name="Macas J."/>
            <person name="Novak P."/>
            <person name="Neumann P."/>
        </authorList>
    </citation>
    <scope>NUCLEOTIDE SEQUENCE</scope>
</reference>
<dbReference type="Pfam" id="PF02410">
    <property type="entry name" value="RsfS"/>
    <property type="match status" value="1"/>
</dbReference>
<gene>
    <name evidence="4" type="ORF">CEURO_LOCUS13479</name>
</gene>
<comment type="subcellular location">
    <subcellularLocation>
        <location evidence="1">Mitochondrion</location>
    </subcellularLocation>
</comment>
<dbReference type="Proteomes" id="UP001152484">
    <property type="component" value="Unassembled WGS sequence"/>
</dbReference>
<dbReference type="GO" id="GO:0090071">
    <property type="term" value="P:negative regulation of ribosome biogenesis"/>
    <property type="evidence" value="ECO:0007669"/>
    <property type="project" value="TreeGrafter"/>
</dbReference>
<keyword evidence="5" id="KW-1185">Reference proteome</keyword>
<evidence type="ECO:0008006" key="6">
    <source>
        <dbReference type="Google" id="ProtNLM"/>
    </source>
</evidence>
<proteinExistence type="inferred from homology"/>
<dbReference type="NCBIfam" id="TIGR00090">
    <property type="entry name" value="rsfS_iojap_ybeB"/>
    <property type="match status" value="1"/>
</dbReference>
<dbReference type="PANTHER" id="PTHR21043">
    <property type="entry name" value="IOJAP SUPERFAMILY ORTHOLOG"/>
    <property type="match status" value="1"/>
</dbReference>
<dbReference type="InterPro" id="IPR043519">
    <property type="entry name" value="NT_sf"/>
</dbReference>
<dbReference type="AlphaFoldDB" id="A0A9P1EDJ3"/>
<evidence type="ECO:0000256" key="1">
    <source>
        <dbReference type="ARBA" id="ARBA00004173"/>
    </source>
</evidence>
<dbReference type="GO" id="GO:0043023">
    <property type="term" value="F:ribosomal large subunit binding"/>
    <property type="evidence" value="ECO:0007669"/>
    <property type="project" value="TreeGrafter"/>
</dbReference>
<comment type="similarity">
    <text evidence="2">Belongs to the Iojap/RsfS family.</text>
</comment>
<dbReference type="OrthoDB" id="21330at2759"/>
<dbReference type="GO" id="GO:0017148">
    <property type="term" value="P:negative regulation of translation"/>
    <property type="evidence" value="ECO:0007669"/>
    <property type="project" value="TreeGrafter"/>
</dbReference>
<accession>A0A9P1EDJ3</accession>
<evidence type="ECO:0000313" key="5">
    <source>
        <dbReference type="Proteomes" id="UP001152484"/>
    </source>
</evidence>
<dbReference type="FunFam" id="3.30.460.10:FF:000018">
    <property type="entry name" value="Mitochondrial assembly of ribosomal large subunit 1"/>
    <property type="match status" value="1"/>
</dbReference>
<dbReference type="InterPro" id="IPR004394">
    <property type="entry name" value="Iojap/RsfS/C7orf30"/>
</dbReference>
<dbReference type="GO" id="GO:0005739">
    <property type="term" value="C:mitochondrion"/>
    <property type="evidence" value="ECO:0007669"/>
    <property type="project" value="UniProtKB-SubCell"/>
</dbReference>
<organism evidence="4 5">
    <name type="scientific">Cuscuta europaea</name>
    <name type="common">European dodder</name>
    <dbReference type="NCBI Taxonomy" id="41803"/>
    <lineage>
        <taxon>Eukaryota</taxon>
        <taxon>Viridiplantae</taxon>
        <taxon>Streptophyta</taxon>
        <taxon>Embryophyta</taxon>
        <taxon>Tracheophyta</taxon>
        <taxon>Spermatophyta</taxon>
        <taxon>Magnoliopsida</taxon>
        <taxon>eudicotyledons</taxon>
        <taxon>Gunneridae</taxon>
        <taxon>Pentapetalae</taxon>
        <taxon>asterids</taxon>
        <taxon>lamiids</taxon>
        <taxon>Solanales</taxon>
        <taxon>Convolvulaceae</taxon>
        <taxon>Cuscuteae</taxon>
        <taxon>Cuscuta</taxon>
        <taxon>Cuscuta subgen. Cuscuta</taxon>
    </lineage>
</organism>
<evidence type="ECO:0000256" key="2">
    <source>
        <dbReference type="ARBA" id="ARBA00010574"/>
    </source>
</evidence>
<name>A0A9P1EDJ3_CUSEU</name>
<evidence type="ECO:0000313" key="4">
    <source>
        <dbReference type="EMBL" id="CAH9096621.1"/>
    </source>
</evidence>
<dbReference type="SUPFAM" id="SSF81301">
    <property type="entry name" value="Nucleotidyltransferase"/>
    <property type="match status" value="1"/>
</dbReference>
<evidence type="ECO:0000256" key="3">
    <source>
        <dbReference type="ARBA" id="ARBA00023128"/>
    </source>
</evidence>